<dbReference type="Proteomes" id="UP000000226">
    <property type="component" value="Chromosome 4"/>
</dbReference>
<dbReference type="InterPro" id="IPR039639">
    <property type="entry name" value="IDA-like"/>
</dbReference>
<sequence>MHSQFFNVHLLSIFAPFKILYFLFTFFSFSCLTTPPPSLSFSFPLPLFFFYSLFPWFGEMGRRHLHAWLMLLLLMAHSVGTSNGSRHTQVFNMQPKSQGLSQNFFGFLPKAMPLPPSGPSRQHNSIQLQNSRGKKP</sequence>
<evidence type="ECO:0000256" key="1">
    <source>
        <dbReference type="ARBA" id="ARBA00004239"/>
    </source>
</evidence>
<organism evidence="6 7">
    <name type="scientific">Phaseolus vulgaris</name>
    <name type="common">Kidney bean</name>
    <name type="synonym">French bean</name>
    <dbReference type="NCBI Taxonomy" id="3885"/>
    <lineage>
        <taxon>Eukaryota</taxon>
        <taxon>Viridiplantae</taxon>
        <taxon>Streptophyta</taxon>
        <taxon>Embryophyta</taxon>
        <taxon>Tracheophyta</taxon>
        <taxon>Spermatophyta</taxon>
        <taxon>Magnoliopsida</taxon>
        <taxon>eudicotyledons</taxon>
        <taxon>Gunneridae</taxon>
        <taxon>Pentapetalae</taxon>
        <taxon>rosids</taxon>
        <taxon>fabids</taxon>
        <taxon>Fabales</taxon>
        <taxon>Fabaceae</taxon>
        <taxon>Papilionoideae</taxon>
        <taxon>50 kb inversion clade</taxon>
        <taxon>NPAAA clade</taxon>
        <taxon>indigoferoid/millettioid clade</taxon>
        <taxon>Phaseoleae</taxon>
        <taxon>Phaseolus</taxon>
    </lineage>
</organism>
<dbReference type="PANTHER" id="PTHR33599">
    <property type="entry name" value="PROTEIN IDA-LIKE 5"/>
    <property type="match status" value="1"/>
</dbReference>
<evidence type="ECO:0000256" key="3">
    <source>
        <dbReference type="ARBA" id="ARBA00022729"/>
    </source>
</evidence>
<keyword evidence="5" id="KW-0812">Transmembrane</keyword>
<evidence type="ECO:0000256" key="4">
    <source>
        <dbReference type="SAM" id="MobiDB-lite"/>
    </source>
</evidence>
<evidence type="ECO:0000313" key="7">
    <source>
        <dbReference type="Proteomes" id="UP000000226"/>
    </source>
</evidence>
<dbReference type="GO" id="GO:0010227">
    <property type="term" value="P:floral organ abscission"/>
    <property type="evidence" value="ECO:0007669"/>
    <property type="project" value="InterPro"/>
</dbReference>
<keyword evidence="2" id="KW-0964">Secreted</keyword>
<feature type="compositionally biased region" description="Polar residues" evidence="4">
    <location>
        <begin position="119"/>
        <end position="136"/>
    </location>
</feature>
<feature type="transmembrane region" description="Helical" evidence="5">
    <location>
        <begin position="39"/>
        <end position="58"/>
    </location>
</feature>
<dbReference type="PANTHER" id="PTHR33599:SF9">
    <property type="entry name" value="PROTEIN, PUTATIVE-RELATED"/>
    <property type="match status" value="1"/>
</dbReference>
<dbReference type="GO" id="GO:0005576">
    <property type="term" value="C:extracellular region"/>
    <property type="evidence" value="ECO:0007669"/>
    <property type="project" value="UniProtKB-SubCell"/>
</dbReference>
<protein>
    <submittedName>
        <fullName evidence="6">Uncharacterized protein</fullName>
    </submittedName>
</protein>
<keyword evidence="5" id="KW-1133">Transmembrane helix</keyword>
<evidence type="ECO:0000313" key="6">
    <source>
        <dbReference type="EMBL" id="ESW24058.1"/>
    </source>
</evidence>
<comment type="subcellular location">
    <subcellularLocation>
        <location evidence="1">Secreted</location>
        <location evidence="1">Extracellular space</location>
    </subcellularLocation>
</comment>
<keyword evidence="3" id="KW-0732">Signal</keyword>
<feature type="transmembrane region" description="Helical" evidence="5">
    <location>
        <begin position="6"/>
        <end position="27"/>
    </location>
</feature>
<dbReference type="AlphaFoldDB" id="V7C3V9"/>
<dbReference type="eggNOG" id="ENOG502SBZI">
    <property type="taxonomic scope" value="Eukaryota"/>
</dbReference>
<proteinExistence type="predicted"/>
<keyword evidence="5" id="KW-0472">Membrane</keyword>
<dbReference type="EMBL" id="CM002291">
    <property type="protein sequence ID" value="ESW24058.1"/>
    <property type="molecule type" value="Genomic_DNA"/>
</dbReference>
<feature type="region of interest" description="Disordered" evidence="4">
    <location>
        <begin position="116"/>
        <end position="136"/>
    </location>
</feature>
<keyword evidence="7" id="KW-1185">Reference proteome</keyword>
<evidence type="ECO:0000256" key="5">
    <source>
        <dbReference type="SAM" id="Phobius"/>
    </source>
</evidence>
<accession>V7C3V9</accession>
<reference evidence="7" key="1">
    <citation type="journal article" date="2014" name="Nat. Genet.">
        <title>A reference genome for common bean and genome-wide analysis of dual domestications.</title>
        <authorList>
            <person name="Schmutz J."/>
            <person name="McClean P.E."/>
            <person name="Mamidi S."/>
            <person name="Wu G.A."/>
            <person name="Cannon S.B."/>
            <person name="Grimwood J."/>
            <person name="Jenkins J."/>
            <person name="Shu S."/>
            <person name="Song Q."/>
            <person name="Chavarro C."/>
            <person name="Torres-Torres M."/>
            <person name="Geffroy V."/>
            <person name="Moghaddam S.M."/>
            <person name="Gao D."/>
            <person name="Abernathy B."/>
            <person name="Barry K."/>
            <person name="Blair M."/>
            <person name="Brick M.A."/>
            <person name="Chovatia M."/>
            <person name="Gepts P."/>
            <person name="Goodstein D.M."/>
            <person name="Gonzales M."/>
            <person name="Hellsten U."/>
            <person name="Hyten D.L."/>
            <person name="Jia G."/>
            <person name="Kelly J.D."/>
            <person name="Kudrna D."/>
            <person name="Lee R."/>
            <person name="Richard M.M."/>
            <person name="Miklas P.N."/>
            <person name="Osorno J.M."/>
            <person name="Rodrigues J."/>
            <person name="Thareau V."/>
            <person name="Urrea C.A."/>
            <person name="Wang M."/>
            <person name="Yu Y."/>
            <person name="Zhang M."/>
            <person name="Wing R.A."/>
            <person name="Cregan P.B."/>
            <person name="Rokhsar D.S."/>
            <person name="Jackson S.A."/>
        </authorList>
    </citation>
    <scope>NUCLEOTIDE SEQUENCE [LARGE SCALE GENOMIC DNA]</scope>
    <source>
        <strain evidence="7">cv. G19833</strain>
    </source>
</reference>
<gene>
    <name evidence="6" type="ORF">PHAVU_004G098900g</name>
</gene>
<dbReference type="Gramene" id="ESW24058">
    <property type="protein sequence ID" value="ESW24058"/>
    <property type="gene ID" value="PHAVU_004G098900g"/>
</dbReference>
<name>V7C3V9_PHAVU</name>
<dbReference type="OrthoDB" id="1935957at2759"/>
<evidence type="ECO:0000256" key="2">
    <source>
        <dbReference type="ARBA" id="ARBA00022525"/>
    </source>
</evidence>